<accession>A0A024GGE2</accession>
<feature type="region of interest" description="Disordered" evidence="11">
    <location>
        <begin position="16"/>
        <end position="35"/>
    </location>
</feature>
<feature type="transmembrane region" description="Helical" evidence="12">
    <location>
        <begin position="162"/>
        <end position="185"/>
    </location>
</feature>
<feature type="domain" description="ABC transmembrane type-1" evidence="14">
    <location>
        <begin position="777"/>
        <end position="1076"/>
    </location>
</feature>
<dbReference type="CDD" id="cd03244">
    <property type="entry name" value="ABCC_MRP_domain2"/>
    <property type="match status" value="1"/>
</dbReference>
<evidence type="ECO:0000256" key="12">
    <source>
        <dbReference type="SAM" id="Phobius"/>
    </source>
</evidence>
<comment type="caution">
    <text evidence="15">The sequence shown here is derived from an EMBL/GenBank/DDBJ whole genome shotgun (WGS) entry which is preliminary data.</text>
</comment>
<dbReference type="FunFam" id="1.20.1560.10:FF:000020">
    <property type="entry name" value="ABC metal ion transporter"/>
    <property type="match status" value="1"/>
</dbReference>
<dbReference type="OrthoDB" id="6500128at2759"/>
<dbReference type="GO" id="GO:0005524">
    <property type="term" value="F:ATP binding"/>
    <property type="evidence" value="ECO:0007669"/>
    <property type="project" value="UniProtKB-KW"/>
</dbReference>
<dbReference type="InterPro" id="IPR003439">
    <property type="entry name" value="ABC_transporter-like_ATP-bd"/>
</dbReference>
<dbReference type="InParanoid" id="A0A024GGE2"/>
<keyword evidence="4" id="KW-0926">Vacuole</keyword>
<feature type="transmembrane region" description="Helical" evidence="12">
    <location>
        <begin position="1004"/>
        <end position="1024"/>
    </location>
</feature>
<keyword evidence="10 12" id="KW-0472">Membrane</keyword>
<comment type="subcellular location">
    <subcellularLocation>
        <location evidence="1">Vacuole membrane</location>
        <topology evidence="1">Multi-pass membrane protein</topology>
    </subcellularLocation>
</comment>
<evidence type="ECO:0000256" key="5">
    <source>
        <dbReference type="ARBA" id="ARBA00022692"/>
    </source>
</evidence>
<sequence length="1350" mass="150575">MHAVKTEEKRPLLKLSSRREDLSPSARSGFSDRYPSQHSNCLTSLFFLWLNPLMKLGSEKPLEHDDLFQLDPYNRANCVKARFEQFWEREIKVAKEKNLKSKKGKVYKPNLGWALGRAFGGPFLVAGLLKLLHDSLQFVSPLVINRIIAYLNVPSAPYSEGIMYAAIIFVCGVIQSFALRQYFFYCYECGMRLRSAIVCAVYSKSLRLSSAARQKRTSGEIINLMSVDAQRLQELTPFLHSIWYALYQIFISCILLWNQIGLATFAGVGVILILIPMTTAISKRMRSLQVRLMKIKDERIKICYEILSGIKIIKMKTWEGRFTHRVMDYRQKELRSLKSYIYTQSISSALFNFVPTLVTTVSFFTYVKLGHVLDVATALTSLALFDILRFPLFMLPNVINNLVEATVSTKRLRDFLMEEEYEAVGSGDLKSVGVRILDADLSWSADSDANCQNDSRDTTGVSRKTEAPAILRGINLEARPGDLIAIVGHVGEGKSTLLSGILGDAKVTRGSISLRGSVCYVAQQPFIQNATIRDNILFGQEFDASRYDEALRVSCLKKDLKIFPGGDQTEIGEKGINLSGGQRTRVAIARAVYHDADIYILDDVLSAVDSHVASEIFEECIKKKLADKLVLLATHSLSFLSQCSKIIVLGDGSIAEEGHYKQLLAKPKSCLSQMMESYIETDNCEEDATKSQENDCCVKNFNEKHVDGLEDGIMTVSSNASLQREASFRSDTSSSVDNEVLVGNVKLMTDEERSTGDVPWPIYREWILAFGGFMPALLTFVGYCIAQGISLLSTVWISFWSEHADSTNSSQMYFLNIYMGINGVLAVTYFFRTLALLAGGLRASRILFNAIFSRILLAPVSFFDTTPLGRIVNRLSKDIYTIDEAIPSTWGTLLNISLSVLSTIGIVLYVTPAFVVFLVPVLIGYYKSQRYFIKTSRELQRLDSISRSPVYAMLSETLDGLATIRAYRAENRFAVRNQFLLDKNQRAFFLNFSVNCWLALRLEFVGTLIGTGAALGAVLTHISAQSSSVPFVATTGVGGGATSSTFAGLVGVSLTYAFSVTQIVNWMARMVSQLQTQMVSVERVKTYAEIDTEASLESSSDRKPPSSWPNAGKISFENVRMRYRPGLPRVLRGLTFTVNPREKIGVVGRTGAGKSSLIVALMRLTELDGGRIIIDDRDISTIGLHDLRGRLAIIPQDPVLFSGSVRFNLDPFDQYSDDQLWTSIKRVHLQRAVSSLDAAVEEKGCNFSVGERQLLCIARALLQRCKIILMDEATASIDSETDRKIQLSIREEFRDCTCLTVAHRLNTIMDTDRILVLDKGKVAEYGPPNELLGRNNGLFKSLVDQSRHTK</sequence>
<dbReference type="FunFam" id="3.40.50.300:FF:000997">
    <property type="entry name" value="Multidrug resistance-associated protein 1"/>
    <property type="match status" value="1"/>
</dbReference>
<organism evidence="15 16">
    <name type="scientific">Albugo candida</name>
    <dbReference type="NCBI Taxonomy" id="65357"/>
    <lineage>
        <taxon>Eukaryota</taxon>
        <taxon>Sar</taxon>
        <taxon>Stramenopiles</taxon>
        <taxon>Oomycota</taxon>
        <taxon>Peronosporomycetes</taxon>
        <taxon>Albuginales</taxon>
        <taxon>Albuginaceae</taxon>
        <taxon>Albugo</taxon>
    </lineage>
</organism>
<dbReference type="InterPro" id="IPR017871">
    <property type="entry name" value="ABC_transporter-like_CS"/>
</dbReference>
<name>A0A024GGE2_9STRA</name>
<dbReference type="Proteomes" id="UP000053237">
    <property type="component" value="Unassembled WGS sequence"/>
</dbReference>
<evidence type="ECO:0000313" key="16">
    <source>
        <dbReference type="Proteomes" id="UP000053237"/>
    </source>
</evidence>
<dbReference type="PANTHER" id="PTHR24223">
    <property type="entry name" value="ATP-BINDING CASSETTE SUB-FAMILY C"/>
    <property type="match status" value="1"/>
</dbReference>
<dbReference type="Pfam" id="PF00005">
    <property type="entry name" value="ABC_tran"/>
    <property type="match status" value="2"/>
</dbReference>
<dbReference type="GO" id="GO:0000323">
    <property type="term" value="C:lytic vacuole"/>
    <property type="evidence" value="ECO:0007669"/>
    <property type="project" value="UniProtKB-ARBA"/>
</dbReference>
<dbReference type="Pfam" id="PF00664">
    <property type="entry name" value="ABC_membrane"/>
    <property type="match status" value="2"/>
</dbReference>
<keyword evidence="8" id="KW-0067">ATP-binding</keyword>
<feature type="transmembrane region" description="Helical" evidence="12">
    <location>
        <begin position="263"/>
        <end position="281"/>
    </location>
</feature>
<dbReference type="CDD" id="cd18595">
    <property type="entry name" value="ABC_6TM_MRP1_2_3_6_D1_like"/>
    <property type="match status" value="1"/>
</dbReference>
<keyword evidence="7" id="KW-0547">Nucleotide-binding</keyword>
<feature type="transmembrane region" description="Helical" evidence="12">
    <location>
        <begin position="900"/>
        <end position="926"/>
    </location>
</feature>
<proteinExistence type="inferred from homology"/>
<evidence type="ECO:0000256" key="2">
    <source>
        <dbReference type="ARBA" id="ARBA00009726"/>
    </source>
</evidence>
<evidence type="ECO:0000256" key="3">
    <source>
        <dbReference type="ARBA" id="ARBA00022448"/>
    </source>
</evidence>
<keyword evidence="5 12" id="KW-0812">Transmembrane</keyword>
<evidence type="ECO:0000259" key="13">
    <source>
        <dbReference type="PROSITE" id="PS50893"/>
    </source>
</evidence>
<protein>
    <recommendedName>
        <fullName evidence="17">Multidrug resistance-associated protein 1</fullName>
    </recommendedName>
</protein>
<dbReference type="InterPro" id="IPR050173">
    <property type="entry name" value="ABC_transporter_C-like"/>
</dbReference>
<evidence type="ECO:0000256" key="11">
    <source>
        <dbReference type="SAM" id="MobiDB-lite"/>
    </source>
</evidence>
<comment type="similarity">
    <text evidence="2">Belongs to the ABC transporter superfamily. ABCC family. Conjugate transporter (TC 3.A.1.208) subfamily.</text>
</comment>
<dbReference type="CDD" id="cd03250">
    <property type="entry name" value="ABCC_MRP_domain1"/>
    <property type="match status" value="1"/>
</dbReference>
<keyword evidence="6" id="KW-0677">Repeat</keyword>
<evidence type="ECO:0000256" key="9">
    <source>
        <dbReference type="ARBA" id="ARBA00022989"/>
    </source>
</evidence>
<reference evidence="15 16" key="1">
    <citation type="submission" date="2012-05" db="EMBL/GenBank/DDBJ databases">
        <title>Recombination and specialization in a pathogen metapopulation.</title>
        <authorList>
            <person name="Gardiner A."/>
            <person name="Kemen E."/>
            <person name="Schultz-Larsen T."/>
            <person name="MacLean D."/>
            <person name="Van Oosterhout C."/>
            <person name="Jones J.D.G."/>
        </authorList>
    </citation>
    <scope>NUCLEOTIDE SEQUENCE [LARGE SCALE GENOMIC DNA]</scope>
    <source>
        <strain evidence="15 16">Ac Nc2</strain>
    </source>
</reference>
<feature type="transmembrane region" description="Helical" evidence="12">
    <location>
        <begin position="812"/>
        <end position="831"/>
    </location>
</feature>
<dbReference type="PROSITE" id="PS50929">
    <property type="entry name" value="ABC_TM1F"/>
    <property type="match status" value="2"/>
</dbReference>
<feature type="transmembrane region" description="Helical" evidence="12">
    <location>
        <begin position="1044"/>
        <end position="1068"/>
    </location>
</feature>
<dbReference type="Gene3D" id="3.40.50.300">
    <property type="entry name" value="P-loop containing nucleotide triphosphate hydrolases"/>
    <property type="match status" value="2"/>
</dbReference>
<keyword evidence="16" id="KW-1185">Reference proteome</keyword>
<dbReference type="GO" id="GO:0016887">
    <property type="term" value="F:ATP hydrolysis activity"/>
    <property type="evidence" value="ECO:0007669"/>
    <property type="project" value="InterPro"/>
</dbReference>
<dbReference type="InterPro" id="IPR003593">
    <property type="entry name" value="AAA+_ATPase"/>
</dbReference>
<dbReference type="SUPFAM" id="SSF90123">
    <property type="entry name" value="ABC transporter transmembrane region"/>
    <property type="match status" value="2"/>
</dbReference>
<dbReference type="FunFam" id="1.20.1560.10:FF:000063">
    <property type="entry name" value="Multidrug resistance protein ABC transporter"/>
    <property type="match status" value="1"/>
</dbReference>
<feature type="transmembrane region" description="Helical" evidence="12">
    <location>
        <begin position="111"/>
        <end position="132"/>
    </location>
</feature>
<dbReference type="STRING" id="65357.A0A024GGE2"/>
<feature type="domain" description="ABC transporter" evidence="13">
    <location>
        <begin position="1114"/>
        <end position="1344"/>
    </location>
</feature>
<dbReference type="PANTHER" id="PTHR24223:SF443">
    <property type="entry name" value="MULTIDRUG-RESISTANCE LIKE PROTEIN 1, ISOFORM I"/>
    <property type="match status" value="1"/>
</dbReference>
<dbReference type="InterPro" id="IPR027417">
    <property type="entry name" value="P-loop_NTPase"/>
</dbReference>
<dbReference type="EMBL" id="CAIX01000111">
    <property type="protein sequence ID" value="CCI45922.1"/>
    <property type="molecule type" value="Genomic_DNA"/>
</dbReference>
<dbReference type="GO" id="GO:0005774">
    <property type="term" value="C:vacuolar membrane"/>
    <property type="evidence" value="ECO:0007669"/>
    <property type="project" value="UniProtKB-SubCell"/>
</dbReference>
<evidence type="ECO:0000256" key="10">
    <source>
        <dbReference type="ARBA" id="ARBA00023136"/>
    </source>
</evidence>
<dbReference type="FunFam" id="3.40.50.300:FF:000610">
    <property type="entry name" value="Multidrug resistance-associated ABC transporter"/>
    <property type="match status" value="1"/>
</dbReference>
<evidence type="ECO:0000256" key="8">
    <source>
        <dbReference type="ARBA" id="ARBA00022840"/>
    </source>
</evidence>
<evidence type="ECO:0000256" key="7">
    <source>
        <dbReference type="ARBA" id="ARBA00022741"/>
    </source>
</evidence>
<dbReference type="PROSITE" id="PS00211">
    <property type="entry name" value="ABC_TRANSPORTER_1"/>
    <property type="match status" value="2"/>
</dbReference>
<dbReference type="FunCoup" id="A0A024GGE2">
    <property type="interactions" value="4"/>
</dbReference>
<keyword evidence="9 12" id="KW-1133">Transmembrane helix</keyword>
<evidence type="ECO:0000256" key="6">
    <source>
        <dbReference type="ARBA" id="ARBA00022737"/>
    </source>
</evidence>
<dbReference type="GO" id="GO:0140359">
    <property type="term" value="F:ABC-type transporter activity"/>
    <property type="evidence" value="ECO:0007669"/>
    <property type="project" value="InterPro"/>
</dbReference>
<feature type="domain" description="ABC transporter" evidence="13">
    <location>
        <begin position="456"/>
        <end position="676"/>
    </location>
</feature>
<gene>
    <name evidence="15" type="ORF">BN9_068320</name>
</gene>
<evidence type="ECO:0000259" key="14">
    <source>
        <dbReference type="PROSITE" id="PS50929"/>
    </source>
</evidence>
<dbReference type="InterPro" id="IPR011527">
    <property type="entry name" value="ABC1_TM_dom"/>
</dbReference>
<feature type="domain" description="ABC transmembrane type-1" evidence="14">
    <location>
        <begin position="124"/>
        <end position="404"/>
    </location>
</feature>
<dbReference type="CDD" id="cd18603">
    <property type="entry name" value="ABC_6TM_MRP1_2_3_6_D2_like"/>
    <property type="match status" value="1"/>
</dbReference>
<dbReference type="SMART" id="SM00382">
    <property type="entry name" value="AAA"/>
    <property type="match status" value="2"/>
</dbReference>
<dbReference type="Gene3D" id="1.20.1560.10">
    <property type="entry name" value="ABC transporter type 1, transmembrane domain"/>
    <property type="match status" value="2"/>
</dbReference>
<evidence type="ECO:0000313" key="15">
    <source>
        <dbReference type="EMBL" id="CCI45922.1"/>
    </source>
</evidence>
<feature type="transmembrane region" description="Helical" evidence="12">
    <location>
        <begin position="766"/>
        <end position="792"/>
    </location>
</feature>
<dbReference type="PROSITE" id="PS50893">
    <property type="entry name" value="ABC_TRANSPORTER_2"/>
    <property type="match status" value="2"/>
</dbReference>
<dbReference type="InterPro" id="IPR036640">
    <property type="entry name" value="ABC1_TM_sf"/>
</dbReference>
<keyword evidence="3" id="KW-0813">Transport</keyword>
<evidence type="ECO:0000256" key="4">
    <source>
        <dbReference type="ARBA" id="ARBA00022554"/>
    </source>
</evidence>
<dbReference type="SUPFAM" id="SSF52540">
    <property type="entry name" value="P-loop containing nucleoside triphosphate hydrolases"/>
    <property type="match status" value="2"/>
</dbReference>
<evidence type="ECO:0000256" key="1">
    <source>
        <dbReference type="ARBA" id="ARBA00004128"/>
    </source>
</evidence>
<evidence type="ECO:0008006" key="17">
    <source>
        <dbReference type="Google" id="ProtNLM"/>
    </source>
</evidence>